<dbReference type="Proteomes" id="UP000614982">
    <property type="component" value="Unassembled WGS sequence"/>
</dbReference>
<organism evidence="1 2">
    <name type="scientific">Pseudomonas cichorii</name>
    <dbReference type="NCBI Taxonomy" id="36746"/>
    <lineage>
        <taxon>Bacteria</taxon>
        <taxon>Pseudomonadati</taxon>
        <taxon>Pseudomonadota</taxon>
        <taxon>Gammaproteobacteria</taxon>
        <taxon>Pseudomonadales</taxon>
        <taxon>Pseudomonadaceae</taxon>
        <taxon>Pseudomonas</taxon>
    </lineage>
</organism>
<protein>
    <submittedName>
        <fullName evidence="1">Uncharacterized protein</fullName>
    </submittedName>
</protein>
<keyword evidence="2" id="KW-1185">Reference proteome</keyword>
<comment type="caution">
    <text evidence="1">The sequence shown here is derived from an EMBL/GenBank/DDBJ whole genome shotgun (WGS) entry which is preliminary data.</text>
</comment>
<evidence type="ECO:0000313" key="2">
    <source>
        <dbReference type="Proteomes" id="UP000614982"/>
    </source>
</evidence>
<gene>
    <name evidence="1" type="ORF">PSCICP_26370</name>
</gene>
<evidence type="ECO:0000313" key="1">
    <source>
        <dbReference type="EMBL" id="GFM92665.1"/>
    </source>
</evidence>
<dbReference type="EMBL" id="BLWA01000006">
    <property type="protein sequence ID" value="GFM92665.1"/>
    <property type="molecule type" value="Genomic_DNA"/>
</dbReference>
<sequence>MFQIMATVEIITVMAPIMPSECPMIQASNGAIMITPHTSNKLACRMRSLKDLLGTAGRSWFVWLITDDLLCCGMGAFSSVIGLK</sequence>
<accession>A0ABQ1DNR8</accession>
<name>A0ABQ1DNR8_PSECI</name>
<proteinExistence type="predicted"/>
<reference evidence="1 2" key="1">
    <citation type="submission" date="2020-05" db="EMBL/GenBank/DDBJ databases">
        <title>Genetic diversity of Pseudomonas cichorii.</title>
        <authorList>
            <person name="Tani S."/>
            <person name="Yagi H."/>
            <person name="Hashimoto S."/>
            <person name="Iiyama K."/>
            <person name="Furuya N."/>
        </authorList>
    </citation>
    <scope>NUCLEOTIDE SEQUENCE [LARGE SCALE GENOMIC DNA]</scope>
    <source>
        <strain evidence="1 2">LMG 2162</strain>
    </source>
</reference>